<comment type="caution">
    <text evidence="1">The sequence shown here is derived from an EMBL/GenBank/DDBJ whole genome shotgun (WGS) entry which is preliminary data.</text>
</comment>
<protein>
    <submittedName>
        <fullName evidence="1">Uncharacterized protein</fullName>
    </submittedName>
</protein>
<dbReference type="RefSeq" id="WP_157457847.1">
    <property type="nucleotide sequence ID" value="NZ_WQLB01000003.1"/>
</dbReference>
<accession>A0A7C9I1L3</accession>
<evidence type="ECO:0000313" key="2">
    <source>
        <dbReference type="Proteomes" id="UP000483286"/>
    </source>
</evidence>
<dbReference type="AlphaFoldDB" id="A0A7C9I1L3"/>
<proteinExistence type="predicted"/>
<reference evidence="1 2" key="1">
    <citation type="submission" date="2019-12" db="EMBL/GenBank/DDBJ databases">
        <title>Deinococcus sp. HMF7620 Genome sequencing and assembly.</title>
        <authorList>
            <person name="Kang H."/>
            <person name="Kim H."/>
            <person name="Joh K."/>
        </authorList>
    </citation>
    <scope>NUCLEOTIDE SEQUENCE [LARGE SCALE GENOMIC DNA]</scope>
    <source>
        <strain evidence="1 2">HMF7620</strain>
    </source>
</reference>
<gene>
    <name evidence="1" type="ORF">GO986_03425</name>
</gene>
<dbReference type="PROSITE" id="PS51257">
    <property type="entry name" value="PROKAR_LIPOPROTEIN"/>
    <property type="match status" value="1"/>
</dbReference>
<organism evidence="1 2">
    <name type="scientific">Deinococcus arboris</name>
    <dbReference type="NCBI Taxonomy" id="2682977"/>
    <lineage>
        <taxon>Bacteria</taxon>
        <taxon>Thermotogati</taxon>
        <taxon>Deinococcota</taxon>
        <taxon>Deinococci</taxon>
        <taxon>Deinococcales</taxon>
        <taxon>Deinococcaceae</taxon>
        <taxon>Deinococcus</taxon>
    </lineage>
</organism>
<sequence length="216" mass="24778">MTTKRANLGARLSKFCRVGLTALFTAQGWASACDRSGTLEDFLLITQDEEWMRPIPCSPAVSSGVKTRSCFKTRNLNDIFQETFWPYELERRGDRFETSKDTFFETGIRARALPYCQGHLLIVEKALTHYSYLLNLFESVSFSRDTLCSKVLQNDKAALIETCQLNEFEDDRGDRYGSTEYVLLTLTRHTEFGRCGEPVLLIIGLCNWFIRPLKDL</sequence>
<name>A0A7C9I1L3_9DEIO</name>
<dbReference type="EMBL" id="WQLB01000003">
    <property type="protein sequence ID" value="MVN85811.1"/>
    <property type="molecule type" value="Genomic_DNA"/>
</dbReference>
<evidence type="ECO:0000313" key="1">
    <source>
        <dbReference type="EMBL" id="MVN85811.1"/>
    </source>
</evidence>
<dbReference type="Proteomes" id="UP000483286">
    <property type="component" value="Unassembled WGS sequence"/>
</dbReference>
<keyword evidence="2" id="KW-1185">Reference proteome</keyword>